<reference evidence="2 3" key="1">
    <citation type="submission" date="2017-07" db="EMBL/GenBank/DDBJ databases">
        <authorList>
            <person name="Talla V."/>
            <person name="Backstrom N."/>
        </authorList>
    </citation>
    <scope>NUCLEOTIDE SEQUENCE [LARGE SCALE GENOMIC DNA]</scope>
</reference>
<dbReference type="CDD" id="cd06257">
    <property type="entry name" value="DnaJ"/>
    <property type="match status" value="1"/>
</dbReference>
<evidence type="ECO:0000259" key="1">
    <source>
        <dbReference type="PROSITE" id="PS50076"/>
    </source>
</evidence>
<dbReference type="Proteomes" id="UP000324832">
    <property type="component" value="Unassembled WGS sequence"/>
</dbReference>
<feature type="domain" description="J" evidence="1">
    <location>
        <begin position="1"/>
        <end position="54"/>
    </location>
</feature>
<dbReference type="PANTHER" id="PTHR44303">
    <property type="entry name" value="DNAJ HOMOLOG SUBFAMILY C MEMBER 16"/>
    <property type="match status" value="1"/>
</dbReference>
<dbReference type="InterPro" id="IPR018253">
    <property type="entry name" value="DnaJ_domain_CS"/>
</dbReference>
<evidence type="ECO:0000313" key="2">
    <source>
        <dbReference type="EMBL" id="VVC99437.1"/>
    </source>
</evidence>
<dbReference type="PANTHER" id="PTHR44303:SF2">
    <property type="entry name" value="DNAJ HOMOLOG SUBFAMILY C MEMBER 16"/>
    <property type="match status" value="1"/>
</dbReference>
<dbReference type="Pfam" id="PF00226">
    <property type="entry name" value="DnaJ"/>
    <property type="match status" value="1"/>
</dbReference>
<dbReference type="Gene3D" id="1.10.287.110">
    <property type="entry name" value="DnaJ domain"/>
    <property type="match status" value="1"/>
</dbReference>
<dbReference type="InterPro" id="IPR052448">
    <property type="entry name" value="DnaJ_C16_autophagy_reg"/>
</dbReference>
<dbReference type="InterPro" id="IPR001623">
    <property type="entry name" value="DnaJ_domain"/>
</dbReference>
<name>A0A5E4QRB8_9NEOP</name>
<accession>A0A5E4QRB8</accession>
<proteinExistence type="predicted"/>
<gene>
    <name evidence="2" type="ORF">LSINAPIS_LOCUS10317</name>
</gene>
<dbReference type="AlphaFoldDB" id="A0A5E4QRB8"/>
<protein>
    <recommendedName>
        <fullName evidence="1">J domain-containing protein</fullName>
    </recommendedName>
</protein>
<keyword evidence="3" id="KW-1185">Reference proteome</keyword>
<organism evidence="2 3">
    <name type="scientific">Leptidea sinapis</name>
    <dbReference type="NCBI Taxonomy" id="189913"/>
    <lineage>
        <taxon>Eukaryota</taxon>
        <taxon>Metazoa</taxon>
        <taxon>Ecdysozoa</taxon>
        <taxon>Arthropoda</taxon>
        <taxon>Hexapoda</taxon>
        <taxon>Insecta</taxon>
        <taxon>Pterygota</taxon>
        <taxon>Neoptera</taxon>
        <taxon>Endopterygota</taxon>
        <taxon>Lepidoptera</taxon>
        <taxon>Glossata</taxon>
        <taxon>Ditrysia</taxon>
        <taxon>Papilionoidea</taxon>
        <taxon>Pieridae</taxon>
        <taxon>Dismorphiinae</taxon>
        <taxon>Leptidea</taxon>
    </lineage>
</organism>
<dbReference type="SUPFAM" id="SSF46565">
    <property type="entry name" value="Chaperone J-domain"/>
    <property type="match status" value="1"/>
</dbReference>
<dbReference type="PROSITE" id="PS00636">
    <property type="entry name" value="DNAJ_1"/>
    <property type="match status" value="1"/>
</dbReference>
<dbReference type="PRINTS" id="PR00625">
    <property type="entry name" value="JDOMAIN"/>
</dbReference>
<dbReference type="InterPro" id="IPR036869">
    <property type="entry name" value="J_dom_sf"/>
</dbReference>
<evidence type="ECO:0000313" key="3">
    <source>
        <dbReference type="Proteomes" id="UP000324832"/>
    </source>
</evidence>
<dbReference type="EMBL" id="FZQP02004123">
    <property type="protein sequence ID" value="VVC99437.1"/>
    <property type="molecule type" value="Genomic_DNA"/>
</dbReference>
<dbReference type="PROSITE" id="PS50076">
    <property type="entry name" value="DNAJ_2"/>
    <property type="match status" value="1"/>
</dbReference>
<sequence length="365" mass="41479">MVVVKLLDRNGKKICDRHPDKNEDPNAETHFVEIKQAYELLSDTERRQAYDLYGITNEDDHMYKQRHDYSQYARFSNDPYDFFSAHFRTQDQDITFLHKLSVTTRVHEMEVPVPDDLQPVRQQPGAVPQRLRGQQGEGARVRGAADHPAAWRAARRRLCCVVVARSAHALGELRALARRAPPRLRYAYVAPHGQPHFLAALAGAADTPLEHRVVVLWRREPGRVHFEWLNETWPSCGPGDPAHGERLNRTTRALHRLVTRLLHPDECVSVMMTACYRNKTLVFAFLCVDRHVQWFSRVLSQSLGTAGGGGATGAPLRVNARNCVGTVLALNPHRKYFCIYHPKHPEGAQPHKVSAHTHTHTHTTL</sequence>